<dbReference type="eggNOG" id="COG3170">
    <property type="taxonomic scope" value="Bacteria"/>
</dbReference>
<dbReference type="Proteomes" id="UP000005090">
    <property type="component" value="Chromosome"/>
</dbReference>
<dbReference type="RefSeq" id="WP_005369100.1">
    <property type="nucleotide sequence ID" value="NZ_CM001475.1"/>
</dbReference>
<feature type="transmembrane region" description="Helical" evidence="3">
    <location>
        <begin position="20"/>
        <end position="43"/>
    </location>
</feature>
<feature type="region of interest" description="Disordered" evidence="2">
    <location>
        <begin position="357"/>
        <end position="467"/>
    </location>
</feature>
<dbReference type="AlphaFoldDB" id="H8GMK9"/>
<protein>
    <submittedName>
        <fullName evidence="4">Uncharacterized protein</fullName>
    </submittedName>
</protein>
<dbReference type="EMBL" id="CM001475">
    <property type="protein sequence ID" value="EIC28249.1"/>
    <property type="molecule type" value="Genomic_DNA"/>
</dbReference>
<dbReference type="STRING" id="686340.Metal_0393"/>
<evidence type="ECO:0000256" key="1">
    <source>
        <dbReference type="SAM" id="Coils"/>
    </source>
</evidence>
<keyword evidence="5" id="KW-1185">Reference proteome</keyword>
<keyword evidence="3" id="KW-0812">Transmembrane</keyword>
<feature type="compositionally biased region" description="Low complexity" evidence="2">
    <location>
        <begin position="435"/>
        <end position="445"/>
    </location>
</feature>
<feature type="coiled-coil region" evidence="1">
    <location>
        <begin position="132"/>
        <end position="232"/>
    </location>
</feature>
<dbReference type="HOGENOM" id="CLU_585015_0_0_6"/>
<gene>
    <name evidence="4" type="ORF">Metal_0393</name>
</gene>
<accession>H8GMK9</accession>
<proteinExistence type="predicted"/>
<evidence type="ECO:0000313" key="5">
    <source>
        <dbReference type="Proteomes" id="UP000005090"/>
    </source>
</evidence>
<evidence type="ECO:0000313" key="4">
    <source>
        <dbReference type="EMBL" id="EIC28249.1"/>
    </source>
</evidence>
<reference evidence="4 5" key="1">
    <citation type="journal article" date="2013" name="Genome Announc.">
        <title>Genome Sequence of the Obligate Gammaproteobacterial Methanotroph Methylomicrobium album Strain BG8.</title>
        <authorList>
            <person name="Kits K.D."/>
            <person name="Kalyuzhnaya M.G."/>
            <person name="Klotz M.G."/>
            <person name="Jetten M.S."/>
            <person name="Op den Camp H.J."/>
            <person name="Vuilleumier S."/>
            <person name="Bringel F."/>
            <person name="Dispirito A.A."/>
            <person name="Murrell J.C."/>
            <person name="Bruce D."/>
            <person name="Cheng J.F."/>
            <person name="Copeland A."/>
            <person name="Goodwin L."/>
            <person name="Hauser L."/>
            <person name="Lajus A."/>
            <person name="Land M.L."/>
            <person name="Lapidus A."/>
            <person name="Lucas S."/>
            <person name="Medigue C."/>
            <person name="Pitluck S."/>
            <person name="Woyke T."/>
            <person name="Zeytun A."/>
            <person name="Stein L.Y."/>
        </authorList>
    </citation>
    <scope>NUCLEOTIDE SEQUENCE [LARGE SCALE GENOMIC DNA]</scope>
    <source>
        <strain evidence="4 5">BG8</strain>
    </source>
</reference>
<name>H8GMK9_METAL</name>
<keyword evidence="1" id="KW-0175">Coiled coil</keyword>
<evidence type="ECO:0000256" key="2">
    <source>
        <dbReference type="SAM" id="MobiDB-lite"/>
    </source>
</evidence>
<sequence>MQEFLPVVKATLLEWAQLALGNPLFAAALVLATALLASLVGMIRRVPLKRRAAASEKARAELADQLSMTQQQTAGLQERLVLRNQQISGTVQALAAGFDVGEQPVPAVSEDLVSEDLWQQHERIVTQLADSLRVERQAKAELQQSYQTEKERRAEKEAIIDNLQNTLAEKTLQITGLERQVAEILEKHSAQSARLTELERQRLEWDDTEKQRQQMAEKLAAMEAELGRLQKAVETRQGAEPAPAPIHPEPVAEAEQVLPEIHPEPVRAAASSLVEAIIPQAPAELVAFTPASLPAAAEAAVIPAPAAIEQAAGAPDQPQAIVLPDWDYQPEIAVPTKAEAQSASKGQAAGFAGKLKGLFGKSQPESKPESGAPVERAEATRYSAAEIPPETRPEPQPQPSAGSVQDPLGKMKGLLGLSRQKAAEAKAEPVESRAAEPAAPASPDAVESDSAKSQMKKIKNLFGMAKG</sequence>
<keyword evidence="3" id="KW-1133">Transmembrane helix</keyword>
<keyword evidence="3" id="KW-0472">Membrane</keyword>
<feature type="compositionally biased region" description="Basic and acidic residues" evidence="2">
    <location>
        <begin position="421"/>
        <end position="434"/>
    </location>
</feature>
<organism evidence="4 5">
    <name type="scientific">Methylomicrobium album BG8</name>
    <dbReference type="NCBI Taxonomy" id="686340"/>
    <lineage>
        <taxon>Bacteria</taxon>
        <taxon>Pseudomonadati</taxon>
        <taxon>Pseudomonadota</taxon>
        <taxon>Gammaproteobacteria</taxon>
        <taxon>Methylococcales</taxon>
        <taxon>Methylococcaceae</taxon>
        <taxon>Methylomicrobium</taxon>
    </lineage>
</organism>
<evidence type="ECO:0000256" key="3">
    <source>
        <dbReference type="SAM" id="Phobius"/>
    </source>
</evidence>